<evidence type="ECO:0000313" key="13">
    <source>
        <dbReference type="Proteomes" id="UP001551675"/>
    </source>
</evidence>
<comment type="catalytic activity">
    <reaction evidence="2 10">
        <text>3-(2,3-dihydroxyphenyl)propanoate + O2 = (2Z,4E)-2-hydroxy-6-oxonona-2,4-dienedioate + H(+)</text>
        <dbReference type="Rhea" id="RHEA:23840"/>
        <dbReference type="ChEBI" id="CHEBI:15378"/>
        <dbReference type="ChEBI" id="CHEBI:15379"/>
        <dbReference type="ChEBI" id="CHEBI:46951"/>
        <dbReference type="ChEBI" id="CHEBI:66887"/>
        <dbReference type="EC" id="1.13.11.16"/>
    </reaction>
</comment>
<evidence type="ECO:0000256" key="6">
    <source>
        <dbReference type="ARBA" id="ARBA00022797"/>
    </source>
</evidence>
<name>A0ABV3GK45_MICGL</name>
<evidence type="ECO:0000259" key="11">
    <source>
        <dbReference type="Pfam" id="PF02900"/>
    </source>
</evidence>
<dbReference type="GO" id="GO:0047070">
    <property type="term" value="F:3-carboxyethylcatechol 2,3-dioxygenase activity"/>
    <property type="evidence" value="ECO:0007669"/>
    <property type="project" value="UniProtKB-EC"/>
</dbReference>
<comment type="cofactor">
    <cofactor evidence="10">
        <name>Fe(2+)</name>
        <dbReference type="ChEBI" id="CHEBI:29033"/>
    </cofactor>
</comment>
<keyword evidence="6 10" id="KW-0058">Aromatic hydrocarbons catabolism</keyword>
<evidence type="ECO:0000256" key="9">
    <source>
        <dbReference type="ARBA" id="ARBA00023004"/>
    </source>
</evidence>
<gene>
    <name evidence="10" type="primary">mhpB</name>
    <name evidence="12" type="ORF">AB0I59_25665</name>
</gene>
<feature type="active site" description="Proton acceptor" evidence="10">
    <location>
        <position position="179"/>
    </location>
</feature>
<dbReference type="EC" id="1.13.11.16" evidence="10"/>
<evidence type="ECO:0000256" key="7">
    <source>
        <dbReference type="ARBA" id="ARBA00022964"/>
    </source>
</evidence>
<feature type="active site" description="Proton donor" evidence="10">
    <location>
        <position position="115"/>
    </location>
</feature>
<proteinExistence type="inferred from homology"/>
<dbReference type="Pfam" id="PF02900">
    <property type="entry name" value="LigB"/>
    <property type="match status" value="1"/>
</dbReference>
<keyword evidence="8 10" id="KW-0560">Oxidoreductase</keyword>
<evidence type="ECO:0000256" key="5">
    <source>
        <dbReference type="ARBA" id="ARBA00011881"/>
    </source>
</evidence>
<comment type="subunit">
    <text evidence="5 10">Homotetramer.</text>
</comment>
<dbReference type="Gene3D" id="3.40.830.10">
    <property type="entry name" value="LigB-like"/>
    <property type="match status" value="1"/>
</dbReference>
<comment type="catalytic activity">
    <reaction evidence="1 10">
        <text>(2E)-3-(2,3-dihydroxyphenyl)prop-2-enoate + O2 = (2Z,4E,7E)-2-hydroxy-6-oxonona-2,4,7-trienedioate + H(+)</text>
        <dbReference type="Rhea" id="RHEA:25054"/>
        <dbReference type="ChEBI" id="CHEBI:15378"/>
        <dbReference type="ChEBI" id="CHEBI:15379"/>
        <dbReference type="ChEBI" id="CHEBI:58642"/>
        <dbReference type="ChEBI" id="CHEBI:66888"/>
        <dbReference type="EC" id="1.13.11.16"/>
    </reaction>
</comment>
<comment type="caution">
    <text evidence="12">The sequence shown here is derived from an EMBL/GenBank/DDBJ whole genome shotgun (WGS) entry which is preliminary data.</text>
</comment>
<dbReference type="EMBL" id="JBFALK010000015">
    <property type="protein sequence ID" value="MEV0972005.1"/>
    <property type="molecule type" value="Genomic_DNA"/>
</dbReference>
<evidence type="ECO:0000256" key="2">
    <source>
        <dbReference type="ARBA" id="ARBA00001843"/>
    </source>
</evidence>
<comment type="similarity">
    <text evidence="4 10">Belongs to the LigB/MhpB extradiol dioxygenase family.</text>
</comment>
<dbReference type="InterPro" id="IPR023789">
    <property type="entry name" value="DHPP/DHXA_dioxygenase"/>
</dbReference>
<feature type="domain" description="Extradiol ring-cleavage dioxygenase class III enzyme subunit B" evidence="11">
    <location>
        <begin position="7"/>
        <end position="306"/>
    </location>
</feature>
<evidence type="ECO:0000313" key="12">
    <source>
        <dbReference type="EMBL" id="MEV0972005.1"/>
    </source>
</evidence>
<evidence type="ECO:0000256" key="4">
    <source>
        <dbReference type="ARBA" id="ARBA00007030"/>
    </source>
</evidence>
<keyword evidence="7 10" id="KW-0223">Dioxygenase</keyword>
<reference evidence="12 13" key="1">
    <citation type="submission" date="2024-06" db="EMBL/GenBank/DDBJ databases">
        <title>The Natural Products Discovery Center: Release of the First 8490 Sequenced Strains for Exploring Actinobacteria Biosynthetic Diversity.</title>
        <authorList>
            <person name="Kalkreuter E."/>
            <person name="Kautsar S.A."/>
            <person name="Yang D."/>
            <person name="Bader C.D."/>
            <person name="Teijaro C.N."/>
            <person name="Fluegel L."/>
            <person name="Davis C.M."/>
            <person name="Simpson J.R."/>
            <person name="Lauterbach L."/>
            <person name="Steele A.D."/>
            <person name="Gui C."/>
            <person name="Meng S."/>
            <person name="Li G."/>
            <person name="Viehrig K."/>
            <person name="Ye F."/>
            <person name="Su P."/>
            <person name="Kiefer A.F."/>
            <person name="Nichols A."/>
            <person name="Cepeda A.J."/>
            <person name="Yan W."/>
            <person name="Fan B."/>
            <person name="Jiang Y."/>
            <person name="Adhikari A."/>
            <person name="Zheng C.-J."/>
            <person name="Schuster L."/>
            <person name="Cowan T.M."/>
            <person name="Smanski M.J."/>
            <person name="Chevrette M.G."/>
            <person name="De Carvalho L.P.S."/>
            <person name="Shen B."/>
        </authorList>
    </citation>
    <scope>NUCLEOTIDE SEQUENCE [LARGE SCALE GENOMIC DNA]</scope>
    <source>
        <strain evidence="12 13">NPDC050100</strain>
    </source>
</reference>
<comment type="pathway">
    <text evidence="3 10">Aromatic compound metabolism; 3-phenylpropanoate degradation.</text>
</comment>
<evidence type="ECO:0000256" key="10">
    <source>
        <dbReference type="HAMAP-Rule" id="MF_01653"/>
    </source>
</evidence>
<organism evidence="12 13">
    <name type="scientific">Microtetraspora glauca</name>
    <dbReference type="NCBI Taxonomy" id="1996"/>
    <lineage>
        <taxon>Bacteria</taxon>
        <taxon>Bacillati</taxon>
        <taxon>Actinomycetota</taxon>
        <taxon>Actinomycetes</taxon>
        <taxon>Streptosporangiales</taxon>
        <taxon>Streptosporangiaceae</taxon>
        <taxon>Microtetraspora</taxon>
    </lineage>
</organism>
<dbReference type="NCBIfam" id="NF009910">
    <property type="entry name" value="PRK13370.1-4"/>
    <property type="match status" value="1"/>
</dbReference>
<evidence type="ECO:0000256" key="8">
    <source>
        <dbReference type="ARBA" id="ARBA00023002"/>
    </source>
</evidence>
<dbReference type="SUPFAM" id="SSF53213">
    <property type="entry name" value="LigB-like"/>
    <property type="match status" value="1"/>
</dbReference>
<dbReference type="HAMAP" id="MF_01653">
    <property type="entry name" value="MhpB"/>
    <property type="match status" value="1"/>
</dbReference>
<dbReference type="CDD" id="cd07365">
    <property type="entry name" value="MhpB_like"/>
    <property type="match status" value="1"/>
</dbReference>
<dbReference type="InterPro" id="IPR004183">
    <property type="entry name" value="Xdiol_dOase_suB"/>
</dbReference>
<dbReference type="RefSeq" id="WP_358136738.1">
    <property type="nucleotide sequence ID" value="NZ_JBFALK010000015.1"/>
</dbReference>
<keyword evidence="13" id="KW-1185">Reference proteome</keyword>
<comment type="function">
    <text evidence="10">Catalyzes the non-heme iron(II)-dependent oxidative cleavage of 2,3-dihydroxyphenylpropionic acid and 2,3-dihydroxicinnamic acid into 2-hydroxy-6-ketononadienedioate and 2-hydroxy-6-ketononatrienedioate, respectively.</text>
</comment>
<sequence>MTLALVNMSHSPLLQFSEASREVLDDLDGAFGAARRFAADFDPDLIVLFAPDHYNGFFYELMPQFCIGYEATGVGDYDSEAGPLDVPTEIAQRLAASVLVDGVDCAISLKMEVDHGAVQPLEILFGGITAKPVIPIFVNCVAPPFAPMRRVGAFGRAVGNFLRDLDARVLLIGSGGLSHDPPVPQIVTATEEQRKLLLNGRHPTAAARAARQQRVIDAAKAFARGEANIRDLNPKWDREFMSILSSGQLDRLDDWTAEEMAAEAGKSCHEVRTWVASHNAMKAAVGEYRSTFSYYRPIPELIAGFGVTTVLPVDAGA</sequence>
<keyword evidence="9 10" id="KW-0408">Iron</keyword>
<accession>A0ABV3GK45</accession>
<evidence type="ECO:0000256" key="1">
    <source>
        <dbReference type="ARBA" id="ARBA00001748"/>
    </source>
</evidence>
<evidence type="ECO:0000256" key="3">
    <source>
        <dbReference type="ARBA" id="ARBA00005207"/>
    </source>
</evidence>
<dbReference type="Proteomes" id="UP001551675">
    <property type="component" value="Unassembled WGS sequence"/>
</dbReference>
<protein>
    <recommendedName>
        <fullName evidence="10">2,3-dihydroxyphenylpropionate/2,3-dihydroxicinnamic acid 1,2-dioxygenase</fullName>
        <ecNumber evidence="10">1.13.11.16</ecNumber>
    </recommendedName>
    <alternativeName>
        <fullName evidence="10">3-carboxyethylcatechol 2,3-dioxygenase</fullName>
    </alternativeName>
</protein>